<dbReference type="EMBL" id="FQTY01000002">
    <property type="protein sequence ID" value="SHE47201.1"/>
    <property type="molecule type" value="Genomic_DNA"/>
</dbReference>
<dbReference type="Pfam" id="PF01476">
    <property type="entry name" value="LysM"/>
    <property type="match status" value="8"/>
</dbReference>
<evidence type="ECO:0000313" key="2">
    <source>
        <dbReference type="EMBL" id="SHE47201.1"/>
    </source>
</evidence>
<dbReference type="SMART" id="SM00257">
    <property type="entry name" value="LysM"/>
    <property type="match status" value="8"/>
</dbReference>
<feature type="domain" description="LysM" evidence="1">
    <location>
        <begin position="72"/>
        <end position="116"/>
    </location>
</feature>
<evidence type="ECO:0000313" key="3">
    <source>
        <dbReference type="Proteomes" id="UP000184114"/>
    </source>
</evidence>
<feature type="domain" description="LysM" evidence="1">
    <location>
        <begin position="191"/>
        <end position="235"/>
    </location>
</feature>
<dbReference type="AlphaFoldDB" id="A0A1M4TRV2"/>
<feature type="domain" description="LysM" evidence="1">
    <location>
        <begin position="368"/>
        <end position="412"/>
    </location>
</feature>
<dbReference type="Proteomes" id="UP000184114">
    <property type="component" value="Unassembled WGS sequence"/>
</dbReference>
<dbReference type="PANTHER" id="PTHR33734">
    <property type="entry name" value="LYSM DOMAIN-CONTAINING GPI-ANCHORED PROTEIN 2"/>
    <property type="match status" value="1"/>
</dbReference>
<dbReference type="RefSeq" id="WP_072973403.1">
    <property type="nucleotide sequence ID" value="NZ_FQTY01000002.1"/>
</dbReference>
<reference evidence="3" key="1">
    <citation type="submission" date="2016-11" db="EMBL/GenBank/DDBJ databases">
        <authorList>
            <person name="Varghese N."/>
            <person name="Submissions S."/>
        </authorList>
    </citation>
    <scope>NUCLEOTIDE SEQUENCE [LARGE SCALE GENOMIC DNA]</scope>
    <source>
        <strain evidence="3">DSM 18095</strain>
    </source>
</reference>
<protein>
    <submittedName>
        <fullName evidence="2">LysM domain-containing protein</fullName>
    </submittedName>
</protein>
<feature type="domain" description="LysM" evidence="1">
    <location>
        <begin position="427"/>
        <end position="477"/>
    </location>
</feature>
<accession>A0A1M4TRV2</accession>
<dbReference type="Gene3D" id="3.10.350.10">
    <property type="entry name" value="LysM domain"/>
    <property type="match status" value="8"/>
</dbReference>
<feature type="domain" description="LysM" evidence="1">
    <location>
        <begin position="12"/>
        <end position="56"/>
    </location>
</feature>
<organism evidence="2 3">
    <name type="scientific">Tissierella praeacuta DSM 18095</name>
    <dbReference type="NCBI Taxonomy" id="1123404"/>
    <lineage>
        <taxon>Bacteria</taxon>
        <taxon>Bacillati</taxon>
        <taxon>Bacillota</taxon>
        <taxon>Tissierellia</taxon>
        <taxon>Tissierellales</taxon>
        <taxon>Tissierellaceae</taxon>
        <taxon>Tissierella</taxon>
    </lineage>
</organism>
<dbReference type="PROSITE" id="PS51782">
    <property type="entry name" value="LYSM"/>
    <property type="match status" value="8"/>
</dbReference>
<keyword evidence="3" id="KW-1185">Reference proteome</keyword>
<dbReference type="GeneID" id="90996336"/>
<sequence>MSNNRTCPTGSFSYTIKSGDTLYKLAITYNTTVEAIMAINPGINPNNLQIGQRICIPGSVTPPPQRCPSGTFAYTIKSGDTLYMLAIKYNTTVEAIMAVNPGINPNNLQIGQVICIPGATPPPKQCPTGTFAYTIKSGDTLYMLAITYNTTVEAIIAVNPGINPNNLQIGQVICIPRGTTPPPPTCPIGTFAYTIKAGDTIYSIAMTYNTTVDAILAVNPGLNPNNLQIGQVICIPRGITPPPPTCPVGTFAYTIKAGDTIYSIAMTYNTTVDAILAVNPGLNPNNLQIGQVICIPRGTTPPPCPPCNGVYYAVRPGDTLYSIAAMFNISVATLIAANPGVDPNNLRVGQLICIPKVEPPPVTCPGGTIYEVRPNDNLATILLRFNISVMDLMSANPNVNWDSLTPGQRICIMPHKDMGCPCPTGTKKYTIVQGDIPSSGAAVVALAQKFNISVSALMMMNPNLTPADFVVGKMICVPA</sequence>
<dbReference type="InterPro" id="IPR018392">
    <property type="entry name" value="LysM"/>
</dbReference>
<dbReference type="InterPro" id="IPR036779">
    <property type="entry name" value="LysM_dom_sf"/>
</dbReference>
<evidence type="ECO:0000259" key="1">
    <source>
        <dbReference type="PROSITE" id="PS51782"/>
    </source>
</evidence>
<dbReference type="SUPFAM" id="SSF54106">
    <property type="entry name" value="LysM domain"/>
    <property type="match status" value="7"/>
</dbReference>
<dbReference type="STRING" id="1123404.SAMN02745784_00821"/>
<gene>
    <name evidence="2" type="ORF">SAMN02745784_00821</name>
</gene>
<dbReference type="PANTHER" id="PTHR33734:SF22">
    <property type="entry name" value="MEMBRANE-BOUND LYTIC MUREIN TRANSGLYCOSYLASE D"/>
    <property type="match status" value="1"/>
</dbReference>
<name>A0A1M4TRV2_9FIRM</name>
<feature type="domain" description="LysM" evidence="1">
    <location>
        <begin position="310"/>
        <end position="354"/>
    </location>
</feature>
<feature type="domain" description="LysM" evidence="1">
    <location>
        <begin position="131"/>
        <end position="175"/>
    </location>
</feature>
<proteinExistence type="predicted"/>
<feature type="domain" description="LysM" evidence="1">
    <location>
        <begin position="251"/>
        <end position="295"/>
    </location>
</feature>
<dbReference type="CDD" id="cd00118">
    <property type="entry name" value="LysM"/>
    <property type="match status" value="7"/>
</dbReference>